<gene>
    <name evidence="2" type="ORF">CONCODRAFT_8786</name>
</gene>
<reference evidence="2 3" key="1">
    <citation type="journal article" date="2015" name="Genome Biol. Evol.">
        <title>Phylogenomic analyses indicate that early fungi evolved digesting cell walls of algal ancestors of land plants.</title>
        <authorList>
            <person name="Chang Y."/>
            <person name="Wang S."/>
            <person name="Sekimoto S."/>
            <person name="Aerts A.L."/>
            <person name="Choi C."/>
            <person name="Clum A."/>
            <person name="LaButti K.M."/>
            <person name="Lindquist E.A."/>
            <person name="Yee Ngan C."/>
            <person name="Ohm R.A."/>
            <person name="Salamov A.A."/>
            <person name="Grigoriev I.V."/>
            <person name="Spatafora J.W."/>
            <person name="Berbee M.L."/>
        </authorList>
    </citation>
    <scope>NUCLEOTIDE SEQUENCE [LARGE SCALE GENOMIC DNA]</scope>
    <source>
        <strain evidence="2 3">NRRL 28638</strain>
    </source>
</reference>
<keyword evidence="1" id="KW-0732">Signal</keyword>
<sequence length="114" mass="12761">MLNPPFLLLGLILPSLYLSQGCDPTIPSYNIIYGDLKGGLSCHNREVGVKGCRYRPKKVPNEPINNCPYIIPESVRQGVNQNIERNLACKSSRDTLKATDRLIDEFGLNCNWVV</sequence>
<evidence type="ECO:0000313" key="3">
    <source>
        <dbReference type="Proteomes" id="UP000070444"/>
    </source>
</evidence>
<feature type="chain" id="PRO_5007294381" description="Secreted protein" evidence="1">
    <location>
        <begin position="22"/>
        <end position="114"/>
    </location>
</feature>
<evidence type="ECO:0008006" key="4">
    <source>
        <dbReference type="Google" id="ProtNLM"/>
    </source>
</evidence>
<evidence type="ECO:0000313" key="2">
    <source>
        <dbReference type="EMBL" id="KXN68878.1"/>
    </source>
</evidence>
<keyword evidence="3" id="KW-1185">Reference proteome</keyword>
<dbReference type="AlphaFoldDB" id="A0A137P1P7"/>
<protein>
    <recommendedName>
        <fullName evidence="4">Secreted protein</fullName>
    </recommendedName>
</protein>
<dbReference type="Proteomes" id="UP000070444">
    <property type="component" value="Unassembled WGS sequence"/>
</dbReference>
<feature type="signal peptide" evidence="1">
    <location>
        <begin position="1"/>
        <end position="21"/>
    </location>
</feature>
<dbReference type="EMBL" id="KQ964557">
    <property type="protein sequence ID" value="KXN68878.1"/>
    <property type="molecule type" value="Genomic_DNA"/>
</dbReference>
<accession>A0A137P1P7</accession>
<organism evidence="2 3">
    <name type="scientific">Conidiobolus coronatus (strain ATCC 28846 / CBS 209.66 / NRRL 28638)</name>
    <name type="common">Delacroixia coronata</name>
    <dbReference type="NCBI Taxonomy" id="796925"/>
    <lineage>
        <taxon>Eukaryota</taxon>
        <taxon>Fungi</taxon>
        <taxon>Fungi incertae sedis</taxon>
        <taxon>Zoopagomycota</taxon>
        <taxon>Entomophthoromycotina</taxon>
        <taxon>Entomophthoromycetes</taxon>
        <taxon>Entomophthorales</taxon>
        <taxon>Ancylistaceae</taxon>
        <taxon>Conidiobolus</taxon>
    </lineage>
</organism>
<evidence type="ECO:0000256" key="1">
    <source>
        <dbReference type="SAM" id="SignalP"/>
    </source>
</evidence>
<proteinExistence type="predicted"/>
<name>A0A137P1P7_CONC2</name>